<accession>B3T0N2</accession>
<sequence>MRFCMLLFFLHILAVMTFQSRPINTIKLIPINNQKTGVNSSFLMPNRIAINTKILTPTNIQKKVVSAI</sequence>
<dbReference type="AlphaFoldDB" id="B3T0N2"/>
<proteinExistence type="predicted"/>
<dbReference type="EMBL" id="EU016567">
    <property type="protein sequence ID" value="ABZ06141.1"/>
    <property type="molecule type" value="Genomic_DNA"/>
</dbReference>
<protein>
    <submittedName>
        <fullName evidence="1">Uncharacterized protein</fullName>
    </submittedName>
</protein>
<reference evidence="1" key="1">
    <citation type="journal article" date="2008" name="ISME J.">
        <title>Genomic patterns of recombination, clonal divergence and environment in marine microbial populations.</title>
        <authorList>
            <person name="Konstantinidis K.T."/>
            <person name="Delong E.F."/>
        </authorList>
    </citation>
    <scope>NUCLEOTIDE SEQUENCE</scope>
</reference>
<gene>
    <name evidence="1" type="ORF">ALOHA_HF4000005K23ctg1g28</name>
</gene>
<name>B3T0N2_9ZZZZ</name>
<organism evidence="1">
    <name type="scientific">uncultured marine microorganism HF4000_005K23</name>
    <dbReference type="NCBI Taxonomy" id="455508"/>
    <lineage>
        <taxon>unclassified sequences</taxon>
        <taxon>environmental samples</taxon>
    </lineage>
</organism>
<evidence type="ECO:0000313" key="1">
    <source>
        <dbReference type="EMBL" id="ABZ06141.1"/>
    </source>
</evidence>